<dbReference type="Pfam" id="PF00300">
    <property type="entry name" value="His_Phos_1"/>
    <property type="match status" value="1"/>
</dbReference>
<dbReference type="RefSeq" id="WP_376838109.1">
    <property type="nucleotide sequence ID" value="NZ_JBHMAU010000018.1"/>
</dbReference>
<dbReference type="SMART" id="SM00855">
    <property type="entry name" value="PGAM"/>
    <property type="match status" value="1"/>
</dbReference>
<accession>A0ABV5WYC3</accession>
<dbReference type="Proteomes" id="UP001589707">
    <property type="component" value="Unassembled WGS sequence"/>
</dbReference>
<sequence>MVHLVLIRHGESDANAAGLLAGRIPGVDLTAAGRAQIRDLAGMLPFPHIAALRCSPLLRCQQTAAELQAIIGPIDEREDDGLAEIDYGEWSGQPLAELKKLSAWTEVAESPSTVVFPGGESMQAAAIRGVAAAEAFVAELRRLAPSTPASGADTSGEQPAIAGIIVSHGDIIKAILADALACPLDRFQRISVAPGSFSVIAYPGDGHPVVSAMSVTAGGRVAASPDLGGGR</sequence>
<reference evidence="1 2" key="1">
    <citation type="submission" date="2024-09" db="EMBL/GenBank/DDBJ databases">
        <authorList>
            <person name="Sun Q."/>
            <person name="Mori K."/>
        </authorList>
    </citation>
    <scope>NUCLEOTIDE SEQUENCE [LARGE SCALE GENOMIC DNA]</scope>
    <source>
        <strain evidence="1 2">JCM 11683</strain>
    </source>
</reference>
<comment type="caution">
    <text evidence="1">The sequence shown here is derived from an EMBL/GenBank/DDBJ whole genome shotgun (WGS) entry which is preliminary data.</text>
</comment>
<dbReference type="InterPro" id="IPR013078">
    <property type="entry name" value="His_Pase_superF_clade-1"/>
</dbReference>
<dbReference type="SUPFAM" id="SSF53254">
    <property type="entry name" value="Phosphoglycerate mutase-like"/>
    <property type="match status" value="1"/>
</dbReference>
<dbReference type="Gene3D" id="3.40.50.1240">
    <property type="entry name" value="Phosphoglycerate mutase-like"/>
    <property type="match status" value="1"/>
</dbReference>
<gene>
    <name evidence="1" type="ORF">ACFFN1_02015</name>
</gene>
<dbReference type="InterPro" id="IPR050275">
    <property type="entry name" value="PGM_Phosphatase"/>
</dbReference>
<name>A0ABV5WYC3_9MICO</name>
<dbReference type="EMBL" id="JBHMAU010000018">
    <property type="protein sequence ID" value="MFB9775200.1"/>
    <property type="molecule type" value="Genomic_DNA"/>
</dbReference>
<evidence type="ECO:0000313" key="1">
    <source>
        <dbReference type="EMBL" id="MFB9775200.1"/>
    </source>
</evidence>
<dbReference type="CDD" id="cd07067">
    <property type="entry name" value="HP_PGM_like"/>
    <property type="match status" value="1"/>
</dbReference>
<keyword evidence="2" id="KW-1185">Reference proteome</keyword>
<protein>
    <submittedName>
        <fullName evidence="1">Histidine phosphatase family protein</fullName>
    </submittedName>
</protein>
<dbReference type="PANTHER" id="PTHR48100:SF2">
    <property type="entry name" value="CONSERVED PROTEIN"/>
    <property type="match status" value="1"/>
</dbReference>
<evidence type="ECO:0000313" key="2">
    <source>
        <dbReference type="Proteomes" id="UP001589707"/>
    </source>
</evidence>
<proteinExistence type="predicted"/>
<dbReference type="PROSITE" id="PS00175">
    <property type="entry name" value="PG_MUTASE"/>
    <property type="match status" value="1"/>
</dbReference>
<dbReference type="InterPro" id="IPR001345">
    <property type="entry name" value="PG/BPGM_mutase_AS"/>
</dbReference>
<dbReference type="PANTHER" id="PTHR48100">
    <property type="entry name" value="BROAD-SPECIFICITY PHOSPHATASE YOR283W-RELATED"/>
    <property type="match status" value="1"/>
</dbReference>
<dbReference type="InterPro" id="IPR029033">
    <property type="entry name" value="His_PPase_superfam"/>
</dbReference>
<organism evidence="1 2">
    <name type="scientific">Brevibacterium otitidis</name>
    <dbReference type="NCBI Taxonomy" id="53364"/>
    <lineage>
        <taxon>Bacteria</taxon>
        <taxon>Bacillati</taxon>
        <taxon>Actinomycetota</taxon>
        <taxon>Actinomycetes</taxon>
        <taxon>Micrococcales</taxon>
        <taxon>Brevibacteriaceae</taxon>
        <taxon>Brevibacterium</taxon>
    </lineage>
</organism>